<evidence type="ECO:0000256" key="5">
    <source>
        <dbReference type="ARBA" id="ARBA00022679"/>
    </source>
</evidence>
<keyword evidence="8" id="KW-0812">Transmembrane</keyword>
<evidence type="ECO:0000256" key="6">
    <source>
        <dbReference type="ARBA" id="ARBA00048586"/>
    </source>
</evidence>
<comment type="catalytic activity">
    <reaction evidence="6">
        <text>a CDP-1,2-diacyl-sn-glycerol + sn-glycerol 3-phosphate = a 1,2-diacyl-sn-glycero-3-phospho-(1'-sn-glycero-3'-phosphate) + CMP + H(+)</text>
        <dbReference type="Rhea" id="RHEA:12593"/>
        <dbReference type="ChEBI" id="CHEBI:15378"/>
        <dbReference type="ChEBI" id="CHEBI:57597"/>
        <dbReference type="ChEBI" id="CHEBI:58332"/>
        <dbReference type="ChEBI" id="CHEBI:60110"/>
        <dbReference type="ChEBI" id="CHEBI:60377"/>
        <dbReference type="EC" id="2.7.8.5"/>
    </reaction>
</comment>
<evidence type="ECO:0000313" key="10">
    <source>
        <dbReference type="Proteomes" id="UP001366166"/>
    </source>
</evidence>
<evidence type="ECO:0000256" key="4">
    <source>
        <dbReference type="ARBA" id="ARBA00014944"/>
    </source>
</evidence>
<dbReference type="EMBL" id="AP028679">
    <property type="protein sequence ID" value="BEQ14483.1"/>
    <property type="molecule type" value="Genomic_DNA"/>
</dbReference>
<dbReference type="GO" id="GO:0016020">
    <property type="term" value="C:membrane"/>
    <property type="evidence" value="ECO:0007669"/>
    <property type="project" value="InterPro"/>
</dbReference>
<keyword evidence="8" id="KW-0472">Membrane</keyword>
<comment type="similarity">
    <text evidence="2 7">Belongs to the CDP-alcohol phosphatidyltransferase class-I family.</text>
</comment>
<evidence type="ECO:0000256" key="3">
    <source>
        <dbReference type="ARBA" id="ARBA00013170"/>
    </source>
</evidence>
<comment type="pathway">
    <text evidence="1">Phospholipid metabolism; phosphatidylglycerol biosynthesis; phosphatidylglycerol from CDP-diacylglycerol: step 1/2.</text>
</comment>
<dbReference type="Pfam" id="PF01066">
    <property type="entry name" value="CDP-OH_P_transf"/>
    <property type="match status" value="1"/>
</dbReference>
<evidence type="ECO:0000256" key="7">
    <source>
        <dbReference type="RuleBase" id="RU003750"/>
    </source>
</evidence>
<keyword evidence="8" id="KW-1133">Transmembrane helix</keyword>
<dbReference type="InterPro" id="IPR004570">
    <property type="entry name" value="Phosphatidylglycerol_P_synth"/>
</dbReference>
<feature type="transmembrane region" description="Helical" evidence="8">
    <location>
        <begin position="139"/>
        <end position="159"/>
    </location>
</feature>
<protein>
    <recommendedName>
        <fullName evidence="4">CDP-diacylglycerol--glycerol-3-phosphate 3-phosphatidyltransferase</fullName>
        <ecNumber evidence="3">2.7.8.5</ecNumber>
    </recommendedName>
</protein>
<keyword evidence="10" id="KW-1185">Reference proteome</keyword>
<dbReference type="GO" id="GO:0008444">
    <property type="term" value="F:CDP-diacylglycerol-glycerol-3-phosphate 3-phosphatidyltransferase activity"/>
    <property type="evidence" value="ECO:0007669"/>
    <property type="project" value="UniProtKB-EC"/>
</dbReference>
<proteinExistence type="inferred from homology"/>
<dbReference type="EC" id="2.7.8.5" evidence="3"/>
<evidence type="ECO:0000256" key="1">
    <source>
        <dbReference type="ARBA" id="ARBA00005042"/>
    </source>
</evidence>
<sequence length="209" mass="23077">MPVPMSTANFITLLRLPLLILIVLLLHLPGAVAPFICLVLITALYLMDWLDGYVARFKNEVTDLGSVLDIAMDRVVENVLWFVFVSLGSVPLWVGLVFIIRSFLVDGLREYALSKGYSAFGMMHSPLGKFLVAGRFMRGFYGLAKGLAFGGLTLCQALIALGPEAVSEMKVFFWLTPALVYLSVILCIARGLPVLADIRRLMDQVPRPN</sequence>
<evidence type="ECO:0000256" key="8">
    <source>
        <dbReference type="SAM" id="Phobius"/>
    </source>
</evidence>
<feature type="transmembrane region" description="Helical" evidence="8">
    <location>
        <begin position="79"/>
        <end position="100"/>
    </location>
</feature>
<evidence type="ECO:0000256" key="2">
    <source>
        <dbReference type="ARBA" id="ARBA00010441"/>
    </source>
</evidence>
<organism evidence="9 10">
    <name type="scientific">Desulfoferula mesophila</name>
    <dbReference type="NCBI Taxonomy" id="3058419"/>
    <lineage>
        <taxon>Bacteria</taxon>
        <taxon>Pseudomonadati</taxon>
        <taxon>Thermodesulfobacteriota</taxon>
        <taxon>Desulfarculia</taxon>
        <taxon>Desulfarculales</taxon>
        <taxon>Desulfarculaceae</taxon>
        <taxon>Desulfoferula</taxon>
    </lineage>
</organism>
<dbReference type="KEGG" id="dmp:FAK_15490"/>
<feature type="transmembrane region" description="Helical" evidence="8">
    <location>
        <begin position="171"/>
        <end position="192"/>
    </location>
</feature>
<dbReference type="PROSITE" id="PS00379">
    <property type="entry name" value="CDP_ALCOHOL_P_TRANSF"/>
    <property type="match status" value="1"/>
</dbReference>
<feature type="transmembrane region" description="Helical" evidence="8">
    <location>
        <begin position="18"/>
        <end position="47"/>
    </location>
</feature>
<dbReference type="InterPro" id="IPR000462">
    <property type="entry name" value="CDP-OH_P_trans"/>
</dbReference>
<name>A0AAU9EBL3_9BACT</name>
<accession>A0AAU9EBL3</accession>
<dbReference type="PIRSF" id="PIRSF000847">
    <property type="entry name" value="Phos_ph_gly_syn"/>
    <property type="match status" value="1"/>
</dbReference>
<dbReference type="GO" id="GO:0008654">
    <property type="term" value="P:phospholipid biosynthetic process"/>
    <property type="evidence" value="ECO:0007669"/>
    <property type="project" value="InterPro"/>
</dbReference>
<dbReference type="Gene3D" id="1.20.120.1760">
    <property type="match status" value="1"/>
</dbReference>
<evidence type="ECO:0000313" key="9">
    <source>
        <dbReference type="EMBL" id="BEQ14483.1"/>
    </source>
</evidence>
<reference evidence="10" key="1">
    <citation type="journal article" date="2023" name="Arch. Microbiol.">
        <title>Desulfoferula mesophilus gen. nov. sp. nov., a mesophilic sulfate-reducing bacterium isolated from a brackish lake sediment.</title>
        <authorList>
            <person name="Watanabe T."/>
            <person name="Yabe T."/>
            <person name="Tsuji J.M."/>
            <person name="Fukui M."/>
        </authorList>
    </citation>
    <scope>NUCLEOTIDE SEQUENCE [LARGE SCALE GENOMIC DNA]</scope>
    <source>
        <strain evidence="10">12FAK</strain>
    </source>
</reference>
<dbReference type="Proteomes" id="UP001366166">
    <property type="component" value="Chromosome"/>
</dbReference>
<gene>
    <name evidence="9" type="ORF">FAK_15490</name>
</gene>
<keyword evidence="5 7" id="KW-0808">Transferase</keyword>
<dbReference type="AlphaFoldDB" id="A0AAU9EBL3"/>
<dbReference type="RefSeq" id="WP_338606188.1">
    <property type="nucleotide sequence ID" value="NZ_AP028679.1"/>
</dbReference>
<dbReference type="InterPro" id="IPR043130">
    <property type="entry name" value="CDP-OH_PTrfase_TM_dom"/>
</dbReference>
<dbReference type="InterPro" id="IPR048254">
    <property type="entry name" value="CDP_ALCOHOL_P_TRANSF_CS"/>
</dbReference>